<reference evidence="1" key="1">
    <citation type="journal article" date="2018" name="Genome Biol.">
        <title>SKESA: strategic k-mer extension for scrupulous assemblies.</title>
        <authorList>
            <person name="Souvorov A."/>
            <person name="Agarwala R."/>
            <person name="Lipman D.J."/>
        </authorList>
    </citation>
    <scope>NUCLEOTIDE SEQUENCE</scope>
    <source>
        <strain evidence="1">D3612</strain>
    </source>
</reference>
<reference evidence="1" key="3">
    <citation type="submission" date="2020-11" db="EMBL/GenBank/DDBJ databases">
        <authorList>
            <consortium name="NCBI Pathogen Detection Project"/>
        </authorList>
    </citation>
    <scope>NUCLEOTIDE SEQUENCE</scope>
    <source>
        <strain evidence="1">D3612</strain>
    </source>
</reference>
<dbReference type="AlphaFoldDB" id="A0A131G3B1"/>
<dbReference type="Gene3D" id="3.90.210.10">
    <property type="entry name" value="Heat-Labile Enterotoxin, subunit A"/>
    <property type="match status" value="1"/>
</dbReference>
<evidence type="ECO:0000313" key="4">
    <source>
        <dbReference type="Proteomes" id="UP000254631"/>
    </source>
</evidence>
<dbReference type="Proteomes" id="UP000861567">
    <property type="component" value="Unassembled WGS sequence"/>
</dbReference>
<dbReference type="Proteomes" id="UP000254631">
    <property type="component" value="Unassembled WGS sequence"/>
</dbReference>
<evidence type="ECO:0000313" key="3">
    <source>
        <dbReference type="EMBL" id="STX80130.1"/>
    </source>
</evidence>
<dbReference type="EMBL" id="UGOL01000001">
    <property type="protein sequence ID" value="STX80130.1"/>
    <property type="molecule type" value="Genomic_DNA"/>
</dbReference>
<reference evidence="2" key="4">
    <citation type="submission" date="2022-12" db="EMBL/GenBank/DDBJ databases">
        <title>Comparative genomics of Legionella pneumophila isolates from the West Bank and Germany support molecular epidemiology of Legionnaires disease.</title>
        <authorList>
            <person name="Zayed A.R."/>
            <person name="Bitar D.M."/>
            <person name="Steinert M."/>
            <person name="Lueck C."/>
            <person name="Brettar I."/>
            <person name="Hoefle M.G."/>
            <person name="Bunk B."/>
        </authorList>
    </citation>
    <scope>NUCLEOTIDE SEQUENCE</scope>
    <source>
        <strain evidence="2">H23</strain>
    </source>
</reference>
<protein>
    <submittedName>
        <fullName evidence="3">Uncharacterized protein</fullName>
    </submittedName>
</protein>
<accession>A0A131G3B1</accession>
<proteinExistence type="predicted"/>
<dbReference type="SUPFAM" id="SSF56399">
    <property type="entry name" value="ADP-ribosylation"/>
    <property type="match status" value="1"/>
</dbReference>
<name>A0A131G3B1_LEGPN</name>
<dbReference type="RefSeq" id="WP_011946867.1">
    <property type="nucleotide sequence ID" value="NZ_BAZA01000077.1"/>
</dbReference>
<dbReference type="EMBL" id="JAPXIC010000080">
    <property type="protein sequence ID" value="MCZ4720037.1"/>
    <property type="molecule type" value="Genomic_DNA"/>
</dbReference>
<organism evidence="3 4">
    <name type="scientific">Legionella pneumophila</name>
    <dbReference type="NCBI Taxonomy" id="446"/>
    <lineage>
        <taxon>Bacteria</taxon>
        <taxon>Pseudomonadati</taxon>
        <taxon>Pseudomonadota</taxon>
        <taxon>Gammaproteobacteria</taxon>
        <taxon>Legionellales</taxon>
        <taxon>Legionellaceae</taxon>
        <taxon>Legionella</taxon>
    </lineage>
</organism>
<dbReference type="EMBL" id="DACSEI010000007">
    <property type="protein sequence ID" value="HAT1595755.1"/>
    <property type="molecule type" value="Genomic_DNA"/>
</dbReference>
<evidence type="ECO:0000313" key="2">
    <source>
        <dbReference type="EMBL" id="MCZ4720037.1"/>
    </source>
</evidence>
<dbReference type="Proteomes" id="UP001071279">
    <property type="component" value="Unassembled WGS sequence"/>
</dbReference>
<evidence type="ECO:0000313" key="1">
    <source>
        <dbReference type="EMBL" id="HAT1595755.1"/>
    </source>
</evidence>
<gene>
    <name evidence="1" type="ORF">I8Y58_000961</name>
    <name evidence="3" type="ORF">NCTC12000_02138</name>
    <name evidence="2" type="ORF">O6C86_12555</name>
</gene>
<dbReference type="OMA" id="KNQGMLY"/>
<sequence>MSFFSTKNTSLQSNFIPEDGLEFSNKSQGMLYYRSDTRSPEQIFKLGFSPRLPEFQNEWWKEAIKSRGYIDDLGIDYRAVDSDPSVCVCMTTKLESAPIFPLSQENCYIYAIALPEFTQIKYLGKGTGDITLSRTGGTPLDPKNIVIDLHNLQSKQVGNICRFFGSQTKNLGLYAGWPLHAYEALTYRVLPQSIICAIRCQREALDLQIEVDCILGEKLRLCAGKQFTFTGNIIENQHFSMGQLLYVGRPGKSKLCEMDYTLVKERAVAEITNIKNQPEYCFTPNIYYGLGGKTF</sequence>
<reference evidence="3 4" key="2">
    <citation type="submission" date="2018-06" db="EMBL/GenBank/DDBJ databases">
        <authorList>
            <consortium name="Pathogen Informatics"/>
            <person name="Doyle S."/>
        </authorList>
    </citation>
    <scope>NUCLEOTIDE SEQUENCE [LARGE SCALE GENOMIC DNA]</scope>
    <source>
        <strain evidence="3 4">NCTC12000</strain>
    </source>
</reference>